<evidence type="ECO:0008006" key="3">
    <source>
        <dbReference type="Google" id="ProtNLM"/>
    </source>
</evidence>
<sequence length="77" mass="8698">MASFKYAIHIHQDNSNVFDQKHPPGNFAPFAGIYRCVVCGKEIGIAQGHTLPPQNHHQHPNGRGRVEWQLLVQAHSY</sequence>
<dbReference type="STRING" id="339866.GCA_001418255_02653"/>
<reference evidence="2" key="1">
    <citation type="submission" date="2015-08" db="EMBL/GenBank/DDBJ databases">
        <authorList>
            <person name="Varghese N."/>
        </authorList>
    </citation>
    <scope>NUCLEOTIDE SEQUENCE [LARGE SCALE GENOMIC DNA]</scope>
    <source>
        <strain evidence="2">DSM 18181</strain>
    </source>
</reference>
<keyword evidence="2" id="KW-1185">Reference proteome</keyword>
<evidence type="ECO:0000313" key="2">
    <source>
        <dbReference type="Proteomes" id="UP000183649"/>
    </source>
</evidence>
<dbReference type="AlphaFoldDB" id="A0A0K6I9F3"/>
<gene>
    <name evidence="1" type="ORF">Ga0061069_11093</name>
</gene>
<accession>A0A0K6I9F3</accession>
<dbReference type="Proteomes" id="UP000183649">
    <property type="component" value="Unassembled WGS sequence"/>
</dbReference>
<dbReference type="OrthoDB" id="279280at2"/>
<protein>
    <recommendedName>
        <fullName evidence="3">Protein L</fullName>
    </recommendedName>
</protein>
<dbReference type="EMBL" id="CYHF01000010">
    <property type="protein sequence ID" value="CUA99770.1"/>
    <property type="molecule type" value="Genomic_DNA"/>
</dbReference>
<name>A0A0K6I9F3_9BURK</name>
<organism evidence="1 2">
    <name type="scientific">Thiomonas bhubaneswarensis</name>
    <dbReference type="NCBI Taxonomy" id="339866"/>
    <lineage>
        <taxon>Bacteria</taxon>
        <taxon>Pseudomonadati</taxon>
        <taxon>Pseudomonadota</taxon>
        <taxon>Betaproteobacteria</taxon>
        <taxon>Burkholderiales</taxon>
        <taxon>Thiomonas</taxon>
    </lineage>
</organism>
<evidence type="ECO:0000313" key="1">
    <source>
        <dbReference type="EMBL" id="CUA99770.1"/>
    </source>
</evidence>
<proteinExistence type="predicted"/>
<dbReference type="RefSeq" id="WP_055451551.1">
    <property type="nucleotide sequence ID" value="NZ_CYHF01000010.1"/>
</dbReference>